<comment type="caution">
    <text evidence="1">The sequence shown here is derived from an EMBL/GenBank/DDBJ whole genome shotgun (WGS) entry which is preliminary data.</text>
</comment>
<accession>A0A848GX36</accession>
<dbReference type="EMBL" id="JABBFX010000001">
    <property type="protein sequence ID" value="NML42924.1"/>
    <property type="molecule type" value="Genomic_DNA"/>
</dbReference>
<dbReference type="Proteomes" id="UP000541185">
    <property type="component" value="Unassembled WGS sequence"/>
</dbReference>
<evidence type="ECO:0000313" key="2">
    <source>
        <dbReference type="Proteomes" id="UP000541185"/>
    </source>
</evidence>
<keyword evidence="2" id="KW-1185">Reference proteome</keyword>
<gene>
    <name evidence="1" type="ORF">HHL11_04120</name>
</gene>
<dbReference type="AlphaFoldDB" id="A0A848GX36"/>
<organism evidence="1 2">
    <name type="scientific">Ramlibacter agri</name>
    <dbReference type="NCBI Taxonomy" id="2728837"/>
    <lineage>
        <taxon>Bacteria</taxon>
        <taxon>Pseudomonadati</taxon>
        <taxon>Pseudomonadota</taxon>
        <taxon>Betaproteobacteria</taxon>
        <taxon>Burkholderiales</taxon>
        <taxon>Comamonadaceae</taxon>
        <taxon>Ramlibacter</taxon>
    </lineage>
</organism>
<evidence type="ECO:0000313" key="1">
    <source>
        <dbReference type="EMBL" id="NML42924.1"/>
    </source>
</evidence>
<proteinExistence type="predicted"/>
<dbReference type="RefSeq" id="WP_169417170.1">
    <property type="nucleotide sequence ID" value="NZ_JABBFX010000001.1"/>
</dbReference>
<name>A0A848GX36_9BURK</name>
<protein>
    <submittedName>
        <fullName evidence="1">Uncharacterized protein</fullName>
    </submittedName>
</protein>
<reference evidence="1 2" key="1">
    <citation type="submission" date="2020-04" db="EMBL/GenBank/DDBJ databases">
        <title>Ramlibacter sp. G-1-2-2 isolated from soil.</title>
        <authorList>
            <person name="Dahal R.H."/>
        </authorList>
    </citation>
    <scope>NUCLEOTIDE SEQUENCE [LARGE SCALE GENOMIC DNA]</scope>
    <source>
        <strain evidence="1 2">G-1-2-2</strain>
    </source>
</reference>
<sequence length="165" mass="17890">MNATAGARRAALLLHAMQPADRQWVLAALPAAQVGALRDMLAELEVLGIPPDDALLRPLAEAPGATPAERLARLSGNEWQSLARCLQDEGAEFTCRLLAGQAWREVLLAHCDEGFRSRLASAMHAAPSALLHRAMCEAALHALARRSPVGAGRGRRWRLPWRQTP</sequence>